<keyword evidence="1" id="KW-1133">Transmembrane helix</keyword>
<dbReference type="RefSeq" id="WP_169277793.1">
    <property type="nucleotide sequence ID" value="NZ_JABBCP010000007.1"/>
</dbReference>
<dbReference type="EMBL" id="JABBCP010000007">
    <property type="protein sequence ID" value="NMF56212.1"/>
    <property type="molecule type" value="Genomic_DNA"/>
</dbReference>
<dbReference type="AlphaFoldDB" id="A0A7X9UD81"/>
<organism evidence="2 3">
    <name type="scientific">Collinsella acetigenes</name>
    <dbReference type="NCBI Taxonomy" id="2713419"/>
    <lineage>
        <taxon>Bacteria</taxon>
        <taxon>Bacillati</taxon>
        <taxon>Actinomycetota</taxon>
        <taxon>Coriobacteriia</taxon>
        <taxon>Coriobacteriales</taxon>
        <taxon>Coriobacteriaceae</taxon>
        <taxon>Collinsella</taxon>
    </lineage>
</organism>
<keyword evidence="1" id="KW-0472">Membrane</keyword>
<proteinExistence type="predicted"/>
<accession>A0A7X9UD81</accession>
<gene>
    <name evidence="2" type="primary">amaP</name>
    <name evidence="2" type="ORF">HF320_07720</name>
</gene>
<sequence>MRALRRILALIYLLSGALVIAMFAGYLFSPAARNIEVLFQKPAVRIVLLVCMVILGLGTLVAAIRMMAHRRVVTCVHPQANPDIEVSLAAIESVARSAAQDPTALIESVEGRVIGRDADQVHVHIDAIALGRDNLAERAQRIQGRVTHALDTMLGAAGATVRVRFLPSKTTITTQEVTRE</sequence>
<keyword evidence="1" id="KW-0812">Transmembrane</keyword>
<comment type="caution">
    <text evidence="2">The sequence shown here is derived from an EMBL/GenBank/DDBJ whole genome shotgun (WGS) entry which is preliminary data.</text>
</comment>
<evidence type="ECO:0000313" key="2">
    <source>
        <dbReference type="EMBL" id="NMF56212.1"/>
    </source>
</evidence>
<evidence type="ECO:0000313" key="3">
    <source>
        <dbReference type="Proteomes" id="UP000546970"/>
    </source>
</evidence>
<feature type="transmembrane region" description="Helical" evidence="1">
    <location>
        <begin position="7"/>
        <end position="28"/>
    </location>
</feature>
<name>A0A7X9UD81_9ACTN</name>
<keyword evidence="3" id="KW-1185">Reference proteome</keyword>
<feature type="transmembrane region" description="Helical" evidence="1">
    <location>
        <begin position="43"/>
        <end position="64"/>
    </location>
</feature>
<dbReference type="Proteomes" id="UP000546970">
    <property type="component" value="Unassembled WGS sequence"/>
</dbReference>
<protein>
    <submittedName>
        <fullName evidence="2">Alkaline shock response membrane anchor protein AmaP</fullName>
    </submittedName>
</protein>
<evidence type="ECO:0000256" key="1">
    <source>
        <dbReference type="SAM" id="Phobius"/>
    </source>
</evidence>
<reference evidence="2 3" key="1">
    <citation type="submission" date="2020-04" db="EMBL/GenBank/DDBJ databases">
        <title>Collinsella sp. KGMB02528 nov., an anaerobic actinobacterium isolated from human feces.</title>
        <authorList>
            <person name="Han K.-I."/>
            <person name="Eom M.K."/>
            <person name="Kim J.-S."/>
            <person name="Lee K.C."/>
            <person name="Suh M.K."/>
            <person name="Park S.-H."/>
            <person name="Lee J.H."/>
            <person name="Kang S.W."/>
            <person name="Park J.-E."/>
            <person name="Oh B.S."/>
            <person name="Yu S.Y."/>
            <person name="Choi S.-H."/>
            <person name="Lee D.H."/>
            <person name="Yoon H."/>
            <person name="Kim B.-Y."/>
            <person name="Lee J.H."/>
            <person name="Lee J.-S."/>
        </authorList>
    </citation>
    <scope>NUCLEOTIDE SEQUENCE [LARGE SCALE GENOMIC DNA]</scope>
    <source>
        <strain evidence="2 3">KGMB02528</strain>
    </source>
</reference>
<dbReference type="NCBIfam" id="NF033218">
    <property type="entry name" value="anchor_AmaP"/>
    <property type="match status" value="1"/>
</dbReference>